<evidence type="ECO:0000313" key="1">
    <source>
        <dbReference type="EMBL" id="NIC04925.1"/>
    </source>
</evidence>
<dbReference type="RefSeq" id="WP_167111915.1">
    <property type="nucleotide sequence ID" value="NZ_JAAQTO010000013.1"/>
</dbReference>
<gene>
    <name evidence="1" type="ORF">HBJ55_05740</name>
</gene>
<dbReference type="EMBL" id="JAAQTO010000013">
    <property type="protein sequence ID" value="NIC04925.1"/>
    <property type="molecule type" value="Genomic_DNA"/>
</dbReference>
<evidence type="ECO:0000313" key="2">
    <source>
        <dbReference type="Proteomes" id="UP001318321"/>
    </source>
</evidence>
<organism evidence="1 2">
    <name type="scientific">Billgrantia bachuensis</name>
    <dbReference type="NCBI Taxonomy" id="2717286"/>
    <lineage>
        <taxon>Bacteria</taxon>
        <taxon>Pseudomonadati</taxon>
        <taxon>Pseudomonadota</taxon>
        <taxon>Gammaproteobacteria</taxon>
        <taxon>Oceanospirillales</taxon>
        <taxon>Halomonadaceae</taxon>
        <taxon>Billgrantia</taxon>
    </lineage>
</organism>
<dbReference type="Proteomes" id="UP001318321">
    <property type="component" value="Unassembled WGS sequence"/>
</dbReference>
<keyword evidence="2" id="KW-1185">Reference proteome</keyword>
<name>A0ABX0PNS4_9GAMM</name>
<reference evidence="1 2" key="1">
    <citation type="submission" date="2020-03" db="EMBL/GenBank/DDBJ databases">
        <title>Identification of Halomonas strains.</title>
        <authorList>
            <person name="Xiao Z."/>
            <person name="Dong F."/>
            <person name="Wang Z."/>
            <person name="Zhao J.-Y."/>
        </authorList>
    </citation>
    <scope>NUCLEOTIDE SEQUENCE [LARGE SCALE GENOMIC DNA]</scope>
    <source>
        <strain evidence="1 2">DX6</strain>
    </source>
</reference>
<protein>
    <submittedName>
        <fullName evidence="1">Uncharacterized protein</fullName>
    </submittedName>
</protein>
<accession>A0ABX0PNS4</accession>
<comment type="caution">
    <text evidence="1">The sequence shown here is derived from an EMBL/GenBank/DDBJ whole genome shotgun (WGS) entry which is preliminary data.</text>
</comment>
<proteinExistence type="predicted"/>
<sequence length="68" mass="7670">MEKKFAVSVCYRAAWLSNEGNAVLELRMADGTAEITKIRSKELTKSLLTESVPHDIWTEQDDNDNDLA</sequence>